<proteinExistence type="predicted"/>
<dbReference type="PANTHER" id="PTHR20883:SF46">
    <property type="entry name" value="PHYTANOYL-COA HYDROXYLASE"/>
    <property type="match status" value="1"/>
</dbReference>
<keyword evidence="1" id="KW-0223">Dioxygenase</keyword>
<dbReference type="GO" id="GO:0005506">
    <property type="term" value="F:iron ion binding"/>
    <property type="evidence" value="ECO:0007669"/>
    <property type="project" value="UniProtKB-ARBA"/>
</dbReference>
<evidence type="ECO:0000313" key="1">
    <source>
        <dbReference type="EMBL" id="MXY94085.1"/>
    </source>
</evidence>
<dbReference type="PANTHER" id="PTHR20883">
    <property type="entry name" value="PHYTANOYL-COA DIOXYGENASE DOMAIN CONTAINING 1"/>
    <property type="match status" value="1"/>
</dbReference>
<dbReference type="SUPFAM" id="SSF51197">
    <property type="entry name" value="Clavaminate synthase-like"/>
    <property type="match status" value="1"/>
</dbReference>
<dbReference type="EMBL" id="VXRG01000097">
    <property type="protein sequence ID" value="MXY94085.1"/>
    <property type="molecule type" value="Genomic_DNA"/>
</dbReference>
<sequence length="262" mass="29467">MTAKLDGQLWQDQSQQALEAYTRDGYLALSGFLTPDQVAETRESVALFISDRVPQLPREQVFYETLGQADTLKQIIGLFNHDSYFHRLMFGSRFEKLAELLLQGPVVGKNMQYFNKPPVIGKATPPHQDGYYFMLDPCEALTMWLALEEVDEENGCVRYVRGSHLLPLRPHGRTQTLGFSQGVTDYGTPQDVADEVSFPAQPGDLLIHNALTIHRADGNKSPTRTRQALGFIYYSERAKEDEAAHAAYQKKLAAEMKAKGKI</sequence>
<protein>
    <submittedName>
        <fullName evidence="1">Phytanoyl-CoA dioxygenase family protein</fullName>
    </submittedName>
</protein>
<organism evidence="1">
    <name type="scientific">Caldilineaceae bacterium SB0664_bin_27</name>
    <dbReference type="NCBI Taxonomy" id="2605260"/>
    <lineage>
        <taxon>Bacteria</taxon>
        <taxon>Bacillati</taxon>
        <taxon>Chloroflexota</taxon>
        <taxon>Caldilineae</taxon>
        <taxon>Caldilineales</taxon>
        <taxon>Caldilineaceae</taxon>
    </lineage>
</organism>
<gene>
    <name evidence="1" type="ORF">F4Y42_11645</name>
</gene>
<dbReference type="InterPro" id="IPR008775">
    <property type="entry name" value="Phytyl_CoA_dOase-like"/>
</dbReference>
<dbReference type="AlphaFoldDB" id="A0A6B0YVC9"/>
<accession>A0A6B0YVC9</accession>
<dbReference type="Gene3D" id="2.60.120.620">
    <property type="entry name" value="q2cbj1_9rhob like domain"/>
    <property type="match status" value="1"/>
</dbReference>
<comment type="caution">
    <text evidence="1">The sequence shown here is derived from an EMBL/GenBank/DDBJ whole genome shotgun (WGS) entry which is preliminary data.</text>
</comment>
<name>A0A6B0YVC9_9CHLR</name>
<dbReference type="Pfam" id="PF05721">
    <property type="entry name" value="PhyH"/>
    <property type="match status" value="1"/>
</dbReference>
<dbReference type="GO" id="GO:0016706">
    <property type="term" value="F:2-oxoglutarate-dependent dioxygenase activity"/>
    <property type="evidence" value="ECO:0007669"/>
    <property type="project" value="UniProtKB-ARBA"/>
</dbReference>
<keyword evidence="1" id="KW-0560">Oxidoreductase</keyword>
<reference evidence="1" key="1">
    <citation type="submission" date="2019-09" db="EMBL/GenBank/DDBJ databases">
        <title>Characterisation of the sponge microbiome using genome-centric metagenomics.</title>
        <authorList>
            <person name="Engelberts J.P."/>
            <person name="Robbins S.J."/>
            <person name="De Goeij J.M."/>
            <person name="Aranda M."/>
            <person name="Bell S.C."/>
            <person name="Webster N.S."/>
        </authorList>
    </citation>
    <scope>NUCLEOTIDE SEQUENCE</scope>
    <source>
        <strain evidence="1">SB0664_bin_27</strain>
    </source>
</reference>